<reference evidence="3" key="1">
    <citation type="submission" date="2020-06" db="EMBL/GenBank/DDBJ databases">
        <title>Draft genome of Bugula neritina, a colonial animal packing powerful symbionts and potential medicines.</title>
        <authorList>
            <person name="Rayko M."/>
        </authorList>
    </citation>
    <scope>NUCLEOTIDE SEQUENCE [LARGE SCALE GENOMIC DNA]</scope>
    <source>
        <strain evidence="3">Kwan_BN1</strain>
    </source>
</reference>
<evidence type="ECO:0000259" key="2">
    <source>
        <dbReference type="PROSITE" id="PS51029"/>
    </source>
</evidence>
<dbReference type="AlphaFoldDB" id="A0A7J7JPL2"/>
<keyword evidence="4" id="KW-1185">Reference proteome</keyword>
<evidence type="ECO:0000313" key="3">
    <source>
        <dbReference type="EMBL" id="KAF6027621.1"/>
    </source>
</evidence>
<dbReference type="Proteomes" id="UP000593567">
    <property type="component" value="Unassembled WGS sequence"/>
</dbReference>
<dbReference type="Pfam" id="PF10545">
    <property type="entry name" value="MADF_DNA_bdg"/>
    <property type="match status" value="1"/>
</dbReference>
<proteinExistence type="predicted"/>
<feature type="domain" description="MADF" evidence="2">
    <location>
        <begin position="7"/>
        <end position="105"/>
    </location>
</feature>
<sequence>MIDWQEILINEVRSRRCLWDKSHSDYKDTRTVKSNNWVDVARVMSEKTAKEWNGDECKKKWANLRDSYMSCWRAYNSKLTSGAAPTEAPTWKWWKYFDWYRDANKSFNSVSNMDNLPTNTQAPASPALTEELETPGTVNMDITDVPPPELCSSLLESERPLSEARRSKKRKLASTDSIDQPIAEVDAELSSCSNNDEAHHYGMAVAAKLRRLQPYQMAVARRDIELALFNAE</sequence>
<organism evidence="3 4">
    <name type="scientific">Bugula neritina</name>
    <name type="common">Brown bryozoan</name>
    <name type="synonym">Sertularia neritina</name>
    <dbReference type="NCBI Taxonomy" id="10212"/>
    <lineage>
        <taxon>Eukaryota</taxon>
        <taxon>Metazoa</taxon>
        <taxon>Spiralia</taxon>
        <taxon>Lophotrochozoa</taxon>
        <taxon>Bryozoa</taxon>
        <taxon>Gymnolaemata</taxon>
        <taxon>Cheilostomatida</taxon>
        <taxon>Flustrina</taxon>
        <taxon>Buguloidea</taxon>
        <taxon>Bugulidae</taxon>
        <taxon>Bugula</taxon>
    </lineage>
</organism>
<name>A0A7J7JPL2_BUGNE</name>
<dbReference type="SMART" id="SM00595">
    <property type="entry name" value="MADF"/>
    <property type="match status" value="1"/>
</dbReference>
<evidence type="ECO:0000256" key="1">
    <source>
        <dbReference type="SAM" id="MobiDB-lite"/>
    </source>
</evidence>
<dbReference type="PANTHER" id="PTHR12243">
    <property type="entry name" value="MADF DOMAIN TRANSCRIPTION FACTOR"/>
    <property type="match status" value="1"/>
</dbReference>
<comment type="caution">
    <text evidence="3">The sequence shown here is derived from an EMBL/GenBank/DDBJ whole genome shotgun (WGS) entry which is preliminary data.</text>
</comment>
<dbReference type="GO" id="GO:0005667">
    <property type="term" value="C:transcription regulator complex"/>
    <property type="evidence" value="ECO:0007669"/>
    <property type="project" value="TreeGrafter"/>
</dbReference>
<gene>
    <name evidence="3" type="ORF">EB796_014073</name>
</gene>
<accession>A0A7J7JPL2</accession>
<dbReference type="GO" id="GO:0005634">
    <property type="term" value="C:nucleus"/>
    <property type="evidence" value="ECO:0007669"/>
    <property type="project" value="TreeGrafter"/>
</dbReference>
<dbReference type="EMBL" id="VXIV02002060">
    <property type="protein sequence ID" value="KAF6027621.1"/>
    <property type="molecule type" value="Genomic_DNA"/>
</dbReference>
<evidence type="ECO:0000313" key="4">
    <source>
        <dbReference type="Proteomes" id="UP000593567"/>
    </source>
</evidence>
<dbReference type="PROSITE" id="PS51029">
    <property type="entry name" value="MADF"/>
    <property type="match status" value="1"/>
</dbReference>
<feature type="region of interest" description="Disordered" evidence="1">
    <location>
        <begin position="157"/>
        <end position="176"/>
    </location>
</feature>
<dbReference type="PANTHER" id="PTHR12243:SF69">
    <property type="entry name" value="SI:CH73-59F11.3"/>
    <property type="match status" value="1"/>
</dbReference>
<protein>
    <recommendedName>
        <fullName evidence="2">MADF domain-containing protein</fullName>
    </recommendedName>
</protein>
<dbReference type="InterPro" id="IPR039353">
    <property type="entry name" value="TF_Adf1"/>
</dbReference>
<dbReference type="InterPro" id="IPR006578">
    <property type="entry name" value="MADF-dom"/>
</dbReference>
<dbReference type="GO" id="GO:0006357">
    <property type="term" value="P:regulation of transcription by RNA polymerase II"/>
    <property type="evidence" value="ECO:0007669"/>
    <property type="project" value="TreeGrafter"/>
</dbReference>
<dbReference type="OrthoDB" id="7442800at2759"/>